<organism evidence="9">
    <name type="scientific">uncultured Synechococcales cyanobacterium</name>
    <dbReference type="NCBI Taxonomy" id="1936017"/>
    <lineage>
        <taxon>Bacteria</taxon>
        <taxon>Bacillati</taxon>
        <taxon>Cyanobacteriota</taxon>
        <taxon>Cyanophyceae</taxon>
        <taxon>Synechococcales</taxon>
        <taxon>environmental samples</taxon>
    </lineage>
</organism>
<evidence type="ECO:0000256" key="5">
    <source>
        <dbReference type="ARBA" id="ARBA00022692"/>
    </source>
</evidence>
<keyword evidence="3" id="KW-0328">Glycosyltransferase</keyword>
<reference evidence="9" key="1">
    <citation type="submission" date="2020-02" db="EMBL/GenBank/DDBJ databases">
        <authorList>
            <person name="Meier V. D."/>
        </authorList>
    </citation>
    <scope>NUCLEOTIDE SEQUENCE</scope>
    <source>
        <strain evidence="9">AVDCRST_MAG81</strain>
    </source>
</reference>
<dbReference type="GO" id="GO:0009103">
    <property type="term" value="P:lipopolysaccharide biosynthetic process"/>
    <property type="evidence" value="ECO:0007669"/>
    <property type="project" value="UniProtKB-ARBA"/>
</dbReference>
<dbReference type="EMBL" id="CADCWO010000182">
    <property type="protein sequence ID" value="CAA9583120.1"/>
    <property type="molecule type" value="Genomic_DNA"/>
</dbReference>
<feature type="transmembrane region" description="Helical" evidence="8">
    <location>
        <begin position="390"/>
        <end position="412"/>
    </location>
</feature>
<dbReference type="GO" id="GO:0005886">
    <property type="term" value="C:plasma membrane"/>
    <property type="evidence" value="ECO:0007669"/>
    <property type="project" value="UniProtKB-SubCell"/>
</dbReference>
<dbReference type="GO" id="GO:0010041">
    <property type="term" value="P:response to iron(III) ion"/>
    <property type="evidence" value="ECO:0007669"/>
    <property type="project" value="TreeGrafter"/>
</dbReference>
<sequence length="590" mass="65595">MSAKPLNSALLHYLGLAGILLLGAILRFWQLDLKPLWPDEIITALFSLGHSYLDVPLNEVFPLSRLPQILTLQPAASCPQIAQTIASESVHPPLFFCLMHGWLGWLNLGAGSLAWEVRTLPALIGVGAIAATYDLSRVAFSPAAGLMAAAVMAVSPFAVYLSQEARHYTLPMLLVILALSGLTRVLQAQSPQHTSRPGYRPSAHWLTWLGWMVVNSVGFYVHYFFLLAFVAQVVTLLGLMWQAPQTPPRTWMAAGLAITAIVLSYLPWLPTLVSHFGRPETEWLTLSSNRWSDSIAPLYQLLAGWVIMAIALPVENQPLWLTIPAGLVMIAFSGWLVRQILPGIKQLWRNSQTHLPTLTLLSFTVCVLLQFFVLVYIFGKDITIAPRYNFTYYPSICALLGAALVSIPSPFYRRLKTGWGRLRGSPRRVQASVVLVGILSCLFVVNDLAFQKPFAPRQVAKDISQEPLPLAVMVGYDSYQDVALGLSYAVELHNQHLGRQSSAKVAVAFFKQSRGSQPWTLPSLAQSFTRELPLNLWVISPQHQQSDYPQRLTLSDQSSISRTQTCTLAFNQYHQAFGVPYQLYHCQPKL</sequence>
<evidence type="ECO:0000256" key="8">
    <source>
        <dbReference type="SAM" id="Phobius"/>
    </source>
</evidence>
<keyword evidence="5 8" id="KW-0812">Transmembrane</keyword>
<keyword evidence="7 8" id="KW-0472">Membrane</keyword>
<dbReference type="GO" id="GO:0016763">
    <property type="term" value="F:pentosyltransferase activity"/>
    <property type="evidence" value="ECO:0007669"/>
    <property type="project" value="TreeGrafter"/>
</dbReference>
<gene>
    <name evidence="9" type="ORF">AVDCRST_MAG81-3309</name>
</gene>
<name>A0A6J4VNI5_9CYAN</name>
<evidence type="ECO:0000313" key="9">
    <source>
        <dbReference type="EMBL" id="CAA9583120.1"/>
    </source>
</evidence>
<evidence type="ECO:0000256" key="1">
    <source>
        <dbReference type="ARBA" id="ARBA00004651"/>
    </source>
</evidence>
<evidence type="ECO:0000256" key="6">
    <source>
        <dbReference type="ARBA" id="ARBA00022989"/>
    </source>
</evidence>
<dbReference type="InterPro" id="IPR050297">
    <property type="entry name" value="LipidA_mod_glycosyltrf_83"/>
</dbReference>
<proteinExistence type="predicted"/>
<evidence type="ECO:0000256" key="2">
    <source>
        <dbReference type="ARBA" id="ARBA00022475"/>
    </source>
</evidence>
<feature type="transmembrane region" description="Helical" evidence="8">
    <location>
        <begin position="206"/>
        <end position="231"/>
    </location>
</feature>
<dbReference type="PANTHER" id="PTHR33908:SF3">
    <property type="entry name" value="UNDECAPRENYL PHOSPHATE-ALPHA-4-AMINO-4-DEOXY-L-ARABINOSE ARABINOSYL TRANSFERASE"/>
    <property type="match status" value="1"/>
</dbReference>
<evidence type="ECO:0000256" key="3">
    <source>
        <dbReference type="ARBA" id="ARBA00022676"/>
    </source>
</evidence>
<dbReference type="AlphaFoldDB" id="A0A6J4VNI5"/>
<feature type="transmembrane region" description="Helical" evidence="8">
    <location>
        <begin position="358"/>
        <end position="378"/>
    </location>
</feature>
<feature type="transmembrane region" description="Helical" evidence="8">
    <location>
        <begin position="168"/>
        <end position="186"/>
    </location>
</feature>
<protein>
    <submittedName>
        <fullName evidence="9">Uncharacterized protein</fullName>
    </submittedName>
</protein>
<dbReference type="PANTHER" id="PTHR33908">
    <property type="entry name" value="MANNOSYLTRANSFERASE YKCB-RELATED"/>
    <property type="match status" value="1"/>
</dbReference>
<keyword evidence="2" id="KW-1003">Cell membrane</keyword>
<feature type="transmembrane region" description="Helical" evidence="8">
    <location>
        <begin position="143"/>
        <end position="162"/>
    </location>
</feature>
<feature type="transmembrane region" description="Helical" evidence="8">
    <location>
        <begin position="294"/>
        <end position="312"/>
    </location>
</feature>
<evidence type="ECO:0000256" key="7">
    <source>
        <dbReference type="ARBA" id="ARBA00023136"/>
    </source>
</evidence>
<feature type="transmembrane region" description="Helical" evidence="8">
    <location>
        <begin position="318"/>
        <end position="337"/>
    </location>
</feature>
<accession>A0A6J4VNI5</accession>
<feature type="transmembrane region" description="Helical" evidence="8">
    <location>
        <begin position="251"/>
        <end position="273"/>
    </location>
</feature>
<keyword evidence="4" id="KW-0808">Transferase</keyword>
<evidence type="ECO:0000256" key="4">
    <source>
        <dbReference type="ARBA" id="ARBA00022679"/>
    </source>
</evidence>
<keyword evidence="6 8" id="KW-1133">Transmembrane helix</keyword>
<feature type="transmembrane region" description="Helical" evidence="8">
    <location>
        <begin position="12"/>
        <end position="29"/>
    </location>
</feature>
<comment type="subcellular location">
    <subcellularLocation>
        <location evidence="1">Cell membrane</location>
        <topology evidence="1">Multi-pass membrane protein</topology>
    </subcellularLocation>
</comment>